<dbReference type="PROSITE" id="PS50005">
    <property type="entry name" value="TPR"/>
    <property type="match status" value="1"/>
</dbReference>
<reference evidence="3 4" key="1">
    <citation type="submission" date="2015-07" db="EMBL/GenBank/DDBJ databases">
        <authorList>
            <person name="Noorani M."/>
        </authorList>
    </citation>
    <scope>NUCLEOTIDE SEQUENCE [LARGE SCALE GENOMIC DNA]</scope>
    <source>
        <strain evidence="3">LMG730</strain>
    </source>
</reference>
<dbReference type="PROSITE" id="PS51257">
    <property type="entry name" value="PROKAR_LIPOPROTEIN"/>
    <property type="match status" value="1"/>
</dbReference>
<dbReference type="RefSeq" id="WP_053835765.1">
    <property type="nucleotide sequence ID" value="NZ_CP076251.1"/>
</dbReference>
<gene>
    <name evidence="3" type="ORF">XTPLMG730_1595</name>
</gene>
<evidence type="ECO:0000256" key="2">
    <source>
        <dbReference type="SAM" id="SignalP"/>
    </source>
</evidence>
<accession>A0A0K2ZTT9</accession>
<evidence type="ECO:0000313" key="4">
    <source>
        <dbReference type="Proteomes" id="UP000045978"/>
    </source>
</evidence>
<proteinExistence type="predicted"/>
<feature type="repeat" description="TPR" evidence="1">
    <location>
        <begin position="161"/>
        <end position="194"/>
    </location>
</feature>
<protein>
    <submittedName>
        <fullName evidence="3">Fimbrial biogenesis protein</fullName>
    </submittedName>
</protein>
<dbReference type="Gene3D" id="1.25.40.10">
    <property type="entry name" value="Tetratricopeptide repeat domain"/>
    <property type="match status" value="1"/>
</dbReference>
<dbReference type="Pfam" id="PF13181">
    <property type="entry name" value="TPR_8"/>
    <property type="match status" value="1"/>
</dbReference>
<dbReference type="PANTHER" id="PTHR44809:SF1">
    <property type="entry name" value="PROTEIN O-MANNOSYL-TRANSFERASE TMTC1"/>
    <property type="match status" value="1"/>
</dbReference>
<evidence type="ECO:0000256" key="1">
    <source>
        <dbReference type="PROSITE-ProRule" id="PRU00339"/>
    </source>
</evidence>
<keyword evidence="2" id="KW-0732">Signal</keyword>
<feature type="chain" id="PRO_5005493108" evidence="2">
    <location>
        <begin position="25"/>
        <end position="272"/>
    </location>
</feature>
<evidence type="ECO:0000313" key="3">
    <source>
        <dbReference type="EMBL" id="CTP86825.1"/>
    </source>
</evidence>
<name>A0A0K2ZTT9_9XANT</name>
<dbReference type="EMBL" id="CXOJ01000026">
    <property type="protein sequence ID" value="CTP86825.1"/>
    <property type="molecule type" value="Genomic_DNA"/>
</dbReference>
<dbReference type="NCBIfam" id="TIGR02521">
    <property type="entry name" value="type_IV_pilW"/>
    <property type="match status" value="1"/>
</dbReference>
<feature type="signal peptide" evidence="2">
    <location>
        <begin position="1"/>
        <end position="24"/>
    </location>
</feature>
<dbReference type="Proteomes" id="UP000045978">
    <property type="component" value="Unassembled WGS sequence"/>
</dbReference>
<keyword evidence="1" id="KW-0802">TPR repeat</keyword>
<dbReference type="SMART" id="SM00028">
    <property type="entry name" value="TPR"/>
    <property type="match status" value="3"/>
</dbReference>
<dbReference type="InterPro" id="IPR052943">
    <property type="entry name" value="TMTC_O-mannosyl-trnsfr"/>
</dbReference>
<dbReference type="SUPFAM" id="SSF48452">
    <property type="entry name" value="TPR-like"/>
    <property type="match status" value="1"/>
</dbReference>
<dbReference type="AlphaFoldDB" id="A0A0K2ZTT9"/>
<sequence>MRRPKHALSLALSVAALLALSACAGRSSKPGKLRSVEQVAPDYDFRDNGQVKARYALQEQLGLAGNRLSGGDLAGAADHARKALALAPDSVQAHTLLAVVAGRRGDAVTAGEHYRKAAELAPNRGETLNNYGAWLCANGAIAESLQWFDRALAAPGYATPASALANAGGCALQIGQRERGVRDLRKALALQPDNAYALEAMARDEAAQTRFFEARAFSERRLSAAPATASVLQLAIQIEQGLGDMAAAGRYQQRLRKEFPDAATTTPGASAL</sequence>
<organism evidence="3 4">
    <name type="scientific">Xanthomonas graminis pv. phlei</name>
    <dbReference type="NCBI Taxonomy" id="487906"/>
    <lineage>
        <taxon>Bacteria</taxon>
        <taxon>Pseudomonadati</taxon>
        <taxon>Pseudomonadota</taxon>
        <taxon>Gammaproteobacteria</taxon>
        <taxon>Lysobacterales</taxon>
        <taxon>Lysobacteraceae</taxon>
        <taxon>Xanthomonas</taxon>
        <taxon>Xanthomonas translucens group</taxon>
        <taxon>Xanthomonas graminis</taxon>
    </lineage>
</organism>
<dbReference type="PANTHER" id="PTHR44809">
    <property type="match status" value="1"/>
</dbReference>
<dbReference type="InterPro" id="IPR019734">
    <property type="entry name" value="TPR_rpt"/>
</dbReference>
<dbReference type="InterPro" id="IPR013360">
    <property type="entry name" value="Pilus_4_PilW"/>
</dbReference>
<dbReference type="InterPro" id="IPR011990">
    <property type="entry name" value="TPR-like_helical_dom_sf"/>
</dbReference>